<feature type="compositionally biased region" description="Polar residues" evidence="1">
    <location>
        <begin position="31"/>
        <end position="41"/>
    </location>
</feature>
<keyword evidence="3" id="KW-1185">Reference proteome</keyword>
<evidence type="ECO:0000256" key="1">
    <source>
        <dbReference type="SAM" id="MobiDB-lite"/>
    </source>
</evidence>
<proteinExistence type="predicted"/>
<evidence type="ECO:0000313" key="2">
    <source>
        <dbReference type="EMBL" id="NHZ44984.1"/>
    </source>
</evidence>
<evidence type="ECO:0000313" key="3">
    <source>
        <dbReference type="Proteomes" id="UP000819052"/>
    </source>
</evidence>
<organism evidence="2 3">
    <name type="scientific">Massilia aquatica</name>
    <dbReference type="NCBI Taxonomy" id="2609000"/>
    <lineage>
        <taxon>Bacteria</taxon>
        <taxon>Pseudomonadati</taxon>
        <taxon>Pseudomonadota</taxon>
        <taxon>Betaproteobacteria</taxon>
        <taxon>Burkholderiales</taxon>
        <taxon>Oxalobacteraceae</taxon>
        <taxon>Telluria group</taxon>
        <taxon>Massilia</taxon>
    </lineage>
</organism>
<feature type="region of interest" description="Disordered" evidence="1">
    <location>
        <begin position="1"/>
        <end position="49"/>
    </location>
</feature>
<sequence>MPITASRAARAAPSTWSSTPRRAGPRCGFSANKSSRETSMSHVRASLKRKLSRIRKRQETISTKKFKRHTSPFFEYDAAFRIGGAGQFHEQIGAVTGLVPKTVRLAGQPRWPNSKLLAKEDVWVLASPLDDSLPLDDHVDWLLQALTPHAGFLKEVIAQAAWADLCLGCLSQVPYPVIVAGKSSTELVKLLDLEIAFNFTCV</sequence>
<reference evidence="2 3" key="1">
    <citation type="submission" date="2019-09" db="EMBL/GenBank/DDBJ databases">
        <title>Taxonomy of Antarctic Massilia spp.: description of Massilia rubra sp. nov., Massilia aquatica sp. nov., Massilia mucilaginosa sp. nov., Massilia frigida sp. nov. isolated from streams, lakes and regoliths.</title>
        <authorList>
            <person name="Holochova P."/>
            <person name="Sedlacek I."/>
            <person name="Kralova S."/>
            <person name="Maslanova I."/>
            <person name="Busse H.-J."/>
            <person name="Stankova E."/>
            <person name="Vrbovska V."/>
            <person name="Kovarovic V."/>
            <person name="Bartak M."/>
            <person name="Svec P."/>
            <person name="Pantucek R."/>
        </authorList>
    </citation>
    <scope>NUCLEOTIDE SEQUENCE [LARGE SCALE GENOMIC DNA]</scope>
    <source>
        <strain evidence="2 3">CCM 8693</strain>
    </source>
</reference>
<gene>
    <name evidence="2" type="ORF">F1609_33305</name>
</gene>
<dbReference type="EMBL" id="VVIW01000050">
    <property type="protein sequence ID" value="NHZ44984.1"/>
    <property type="molecule type" value="Genomic_DNA"/>
</dbReference>
<dbReference type="Pfam" id="PF14106">
    <property type="entry name" value="DUF4279"/>
    <property type="match status" value="1"/>
</dbReference>
<name>A0ABX0MCS1_9BURK</name>
<protein>
    <submittedName>
        <fullName evidence="2">DUF4279 domain-containing protein</fullName>
    </submittedName>
</protein>
<comment type="caution">
    <text evidence="2">The sequence shown here is derived from an EMBL/GenBank/DDBJ whole genome shotgun (WGS) entry which is preliminary data.</text>
</comment>
<feature type="compositionally biased region" description="Low complexity" evidence="1">
    <location>
        <begin position="1"/>
        <end position="20"/>
    </location>
</feature>
<accession>A0ABX0MCS1</accession>
<dbReference type="InterPro" id="IPR025459">
    <property type="entry name" value="DUF4279"/>
</dbReference>
<dbReference type="Proteomes" id="UP000819052">
    <property type="component" value="Unassembled WGS sequence"/>
</dbReference>